<protein>
    <submittedName>
        <fullName evidence="1">Uncharacterized protein</fullName>
    </submittedName>
</protein>
<name>A0ACB8TN44_9APHY</name>
<organism evidence="1 2">
    <name type="scientific">Irpex rosettiformis</name>
    <dbReference type="NCBI Taxonomy" id="378272"/>
    <lineage>
        <taxon>Eukaryota</taxon>
        <taxon>Fungi</taxon>
        <taxon>Dikarya</taxon>
        <taxon>Basidiomycota</taxon>
        <taxon>Agaricomycotina</taxon>
        <taxon>Agaricomycetes</taxon>
        <taxon>Polyporales</taxon>
        <taxon>Irpicaceae</taxon>
        <taxon>Irpex</taxon>
    </lineage>
</organism>
<comment type="caution">
    <text evidence="1">The sequence shown here is derived from an EMBL/GenBank/DDBJ whole genome shotgun (WGS) entry which is preliminary data.</text>
</comment>
<proteinExistence type="predicted"/>
<evidence type="ECO:0000313" key="2">
    <source>
        <dbReference type="Proteomes" id="UP001055072"/>
    </source>
</evidence>
<sequence>MVLSGQIPPQYDLDDDDDRRRDLQVGSFEPASSIALTADVAHPWILLTHYRYPRPCRRPLRRHRRLTGNCSSFPPEYSPSPSPFPSTRPILPARSTFTPLPRFKKSTTGIRADIARINATKYLIDYSFNRVVNNWTTQLNDGRTRYFPITPSPPPSPPSLPPPPQKTAPDPSSSPQTHSPSYPSLAPHSPPSSPPPVHLRSTSPVSQAHASSRSTG</sequence>
<dbReference type="Proteomes" id="UP001055072">
    <property type="component" value="Unassembled WGS sequence"/>
</dbReference>
<gene>
    <name evidence="1" type="ORF">BDY19DRAFT_998573</name>
</gene>
<dbReference type="EMBL" id="MU274966">
    <property type="protein sequence ID" value="KAI0083424.1"/>
    <property type="molecule type" value="Genomic_DNA"/>
</dbReference>
<keyword evidence="2" id="KW-1185">Reference proteome</keyword>
<evidence type="ECO:0000313" key="1">
    <source>
        <dbReference type="EMBL" id="KAI0083424.1"/>
    </source>
</evidence>
<accession>A0ACB8TN44</accession>
<reference evidence="1" key="1">
    <citation type="journal article" date="2021" name="Environ. Microbiol.">
        <title>Gene family expansions and transcriptome signatures uncover fungal adaptations to wood decay.</title>
        <authorList>
            <person name="Hage H."/>
            <person name="Miyauchi S."/>
            <person name="Viragh M."/>
            <person name="Drula E."/>
            <person name="Min B."/>
            <person name="Chaduli D."/>
            <person name="Navarro D."/>
            <person name="Favel A."/>
            <person name="Norest M."/>
            <person name="Lesage-Meessen L."/>
            <person name="Balint B."/>
            <person name="Merenyi Z."/>
            <person name="de Eugenio L."/>
            <person name="Morin E."/>
            <person name="Martinez A.T."/>
            <person name="Baldrian P."/>
            <person name="Stursova M."/>
            <person name="Martinez M.J."/>
            <person name="Novotny C."/>
            <person name="Magnuson J.K."/>
            <person name="Spatafora J.W."/>
            <person name="Maurice S."/>
            <person name="Pangilinan J."/>
            <person name="Andreopoulos W."/>
            <person name="LaButti K."/>
            <person name="Hundley H."/>
            <person name="Na H."/>
            <person name="Kuo A."/>
            <person name="Barry K."/>
            <person name="Lipzen A."/>
            <person name="Henrissat B."/>
            <person name="Riley R."/>
            <person name="Ahrendt S."/>
            <person name="Nagy L.G."/>
            <person name="Grigoriev I.V."/>
            <person name="Martin F."/>
            <person name="Rosso M.N."/>
        </authorList>
    </citation>
    <scope>NUCLEOTIDE SEQUENCE</scope>
    <source>
        <strain evidence="1">CBS 384.51</strain>
    </source>
</reference>